<organism evidence="1">
    <name type="scientific">candidate division WOR-3 bacterium</name>
    <dbReference type="NCBI Taxonomy" id="2052148"/>
    <lineage>
        <taxon>Bacteria</taxon>
        <taxon>Bacteria division WOR-3</taxon>
    </lineage>
</organism>
<dbReference type="EMBL" id="DQWE01000400">
    <property type="protein sequence ID" value="HDI83831.1"/>
    <property type="molecule type" value="Genomic_DNA"/>
</dbReference>
<protein>
    <submittedName>
        <fullName evidence="1">Uncharacterized protein</fullName>
    </submittedName>
</protein>
<reference evidence="1" key="1">
    <citation type="journal article" date="2020" name="mSystems">
        <title>Genome- and Community-Level Interaction Insights into Carbon Utilization and Element Cycling Functions of Hydrothermarchaeota in Hydrothermal Sediment.</title>
        <authorList>
            <person name="Zhou Z."/>
            <person name="Liu Y."/>
            <person name="Xu W."/>
            <person name="Pan J."/>
            <person name="Luo Z.H."/>
            <person name="Li M."/>
        </authorList>
    </citation>
    <scope>NUCLEOTIDE SEQUENCE [LARGE SCALE GENOMIC DNA]</scope>
    <source>
        <strain evidence="1">HyVt-102</strain>
    </source>
</reference>
<sequence>MISISGGRLKDVGSIGFYVPDDPSISLFFYPLLAKLKEERPVYLFGKENIGVLKKYFKKFHIFPLAEKMGFRERLRKRRELPHPHILIIPENISPLHLSLIKPRITIGSQAHTISLNGNSAFHNLSKLLGAEDVTPRKTRRRSVGYYHPSINIDGLKRVENEEDLERLGHLFSPPSFLAGIGYIMGLRITLLVEKEIPLLPSEVEQVVVKQEEDIKRFLEGL</sequence>
<name>A0A7C0ZDP0_UNCW3</name>
<dbReference type="Proteomes" id="UP000885847">
    <property type="component" value="Unassembled WGS sequence"/>
</dbReference>
<proteinExistence type="predicted"/>
<evidence type="ECO:0000313" key="1">
    <source>
        <dbReference type="EMBL" id="HDI83831.1"/>
    </source>
</evidence>
<accession>A0A7C0ZDP0</accession>
<dbReference type="AlphaFoldDB" id="A0A7C0ZDP0"/>
<comment type="caution">
    <text evidence="1">The sequence shown here is derived from an EMBL/GenBank/DDBJ whole genome shotgun (WGS) entry which is preliminary data.</text>
</comment>
<gene>
    <name evidence="1" type="ORF">ENF18_08600</name>
</gene>